<name>A0A212LD44_9HYPH</name>
<sequence>MILDSRHPGEICNHITAWIDTLAPAGICGVRMDGATTRDLIALLVACRASLEAAPTIIDLTAADYTIGGAP</sequence>
<accession>A0A212LD44</accession>
<gene>
    <name evidence="1" type="ORF">KL86PLE_20074</name>
</gene>
<dbReference type="AlphaFoldDB" id="A0A212LD44"/>
<dbReference type="EMBL" id="FMJD01000006">
    <property type="protein sequence ID" value="SCM75407.1"/>
    <property type="molecule type" value="Genomic_DNA"/>
</dbReference>
<proteinExistence type="predicted"/>
<dbReference type="RefSeq" id="WP_165790848.1">
    <property type="nucleotide sequence ID" value="NZ_LT608334.1"/>
</dbReference>
<protein>
    <submittedName>
        <fullName evidence="1">Uncharacterized protein</fullName>
    </submittedName>
</protein>
<evidence type="ECO:0000313" key="1">
    <source>
        <dbReference type="EMBL" id="SCM75407.1"/>
    </source>
</evidence>
<reference evidence="1" key="1">
    <citation type="submission" date="2016-08" db="EMBL/GenBank/DDBJ databases">
        <authorList>
            <person name="Seilhamer J.J."/>
        </authorList>
    </citation>
    <scope>NUCLEOTIDE SEQUENCE</scope>
    <source>
        <strain evidence="1">86</strain>
    </source>
</reference>
<organism evidence="1">
    <name type="scientific">uncultured Pleomorphomonas sp</name>
    <dbReference type="NCBI Taxonomy" id="442121"/>
    <lineage>
        <taxon>Bacteria</taxon>
        <taxon>Pseudomonadati</taxon>
        <taxon>Pseudomonadota</taxon>
        <taxon>Alphaproteobacteria</taxon>
        <taxon>Hyphomicrobiales</taxon>
        <taxon>Pleomorphomonadaceae</taxon>
        <taxon>Pleomorphomonas</taxon>
        <taxon>environmental samples</taxon>
    </lineage>
</organism>